<keyword evidence="6 7" id="KW-0472">Membrane</keyword>
<accession>A0AAD9KKJ8</accession>
<proteinExistence type="inferred from homology"/>
<keyword evidence="2 7" id="KW-0812">Transmembrane</keyword>
<keyword evidence="4 7" id="KW-1133">Transmembrane helix</keyword>
<evidence type="ECO:0000256" key="9">
    <source>
        <dbReference type="SAM" id="MobiDB-lite"/>
    </source>
</evidence>
<dbReference type="GO" id="GO:0042407">
    <property type="term" value="P:cristae formation"/>
    <property type="evidence" value="ECO:0007669"/>
    <property type="project" value="TreeGrafter"/>
</dbReference>
<evidence type="ECO:0000256" key="7">
    <source>
        <dbReference type="RuleBase" id="RU363000"/>
    </source>
</evidence>
<reference evidence="10" key="1">
    <citation type="journal article" date="2023" name="Mol. Biol. Evol.">
        <title>Third-Generation Sequencing Reveals the Adaptive Role of the Epigenome in Three Deep-Sea Polychaetes.</title>
        <authorList>
            <person name="Perez M."/>
            <person name="Aroh O."/>
            <person name="Sun Y."/>
            <person name="Lan Y."/>
            <person name="Juniper S.K."/>
            <person name="Young C.R."/>
            <person name="Angers B."/>
            <person name="Qian P.Y."/>
        </authorList>
    </citation>
    <scope>NUCLEOTIDE SEQUENCE</scope>
    <source>
        <strain evidence="10">R07B-5</strain>
    </source>
</reference>
<dbReference type="InterPro" id="IPR019133">
    <property type="entry name" value="MIC60"/>
</dbReference>
<evidence type="ECO:0000256" key="8">
    <source>
        <dbReference type="SAM" id="Coils"/>
    </source>
</evidence>
<comment type="subcellular location">
    <subcellularLocation>
        <location evidence="7">Mitochondrion inner membrane</location>
        <topology evidence="7">Single-pass membrane protein</topology>
    </subcellularLocation>
</comment>
<dbReference type="Pfam" id="PF09731">
    <property type="entry name" value="Mitofilin"/>
    <property type="match status" value="1"/>
</dbReference>
<organism evidence="10 11">
    <name type="scientific">Ridgeia piscesae</name>
    <name type="common">Tubeworm</name>
    <dbReference type="NCBI Taxonomy" id="27915"/>
    <lineage>
        <taxon>Eukaryota</taxon>
        <taxon>Metazoa</taxon>
        <taxon>Spiralia</taxon>
        <taxon>Lophotrochozoa</taxon>
        <taxon>Annelida</taxon>
        <taxon>Polychaeta</taxon>
        <taxon>Sedentaria</taxon>
        <taxon>Canalipalpata</taxon>
        <taxon>Sabellida</taxon>
        <taxon>Siboglinidae</taxon>
        <taxon>Ridgeia</taxon>
    </lineage>
</organism>
<feature type="region of interest" description="Disordered" evidence="9">
    <location>
        <begin position="144"/>
        <end position="186"/>
    </location>
</feature>
<name>A0AAD9KKJ8_RIDPI</name>
<dbReference type="GO" id="GO:0061617">
    <property type="term" value="C:MICOS complex"/>
    <property type="evidence" value="ECO:0007669"/>
    <property type="project" value="TreeGrafter"/>
</dbReference>
<keyword evidence="3 7" id="KW-0999">Mitochondrion inner membrane</keyword>
<gene>
    <name evidence="10" type="ORF">NP493_896g00056</name>
</gene>
<comment type="subunit">
    <text evidence="7">Component of the mitochondrial contact site and cristae organizing system (MICOS) complex.</text>
</comment>
<evidence type="ECO:0000256" key="5">
    <source>
        <dbReference type="ARBA" id="ARBA00023128"/>
    </source>
</evidence>
<feature type="coiled-coil region" evidence="8">
    <location>
        <begin position="263"/>
        <end position="319"/>
    </location>
</feature>
<dbReference type="AlphaFoldDB" id="A0AAD9KKJ8"/>
<feature type="coiled-coil region" evidence="8">
    <location>
        <begin position="367"/>
        <end position="394"/>
    </location>
</feature>
<dbReference type="Proteomes" id="UP001209878">
    <property type="component" value="Unassembled WGS sequence"/>
</dbReference>
<evidence type="ECO:0000256" key="3">
    <source>
        <dbReference type="ARBA" id="ARBA00022792"/>
    </source>
</evidence>
<keyword evidence="11" id="KW-1185">Reference proteome</keyword>
<evidence type="ECO:0000256" key="6">
    <source>
        <dbReference type="ARBA" id="ARBA00023136"/>
    </source>
</evidence>
<dbReference type="EMBL" id="JAODUO010000897">
    <property type="protein sequence ID" value="KAK2173146.1"/>
    <property type="molecule type" value="Genomic_DNA"/>
</dbReference>
<comment type="similarity">
    <text evidence="1 7">Belongs to the MICOS complex subunit Mic60 family.</text>
</comment>
<feature type="transmembrane region" description="Helical" evidence="7">
    <location>
        <begin position="57"/>
        <end position="74"/>
    </location>
</feature>
<keyword evidence="8" id="KW-0175">Coiled coil</keyword>
<evidence type="ECO:0000256" key="1">
    <source>
        <dbReference type="ARBA" id="ARBA00010877"/>
    </source>
</evidence>
<dbReference type="PANTHER" id="PTHR15415:SF7">
    <property type="entry name" value="MICOS COMPLEX SUBUNIT MIC60"/>
    <property type="match status" value="1"/>
</dbReference>
<evidence type="ECO:0000256" key="2">
    <source>
        <dbReference type="ARBA" id="ARBA00022692"/>
    </source>
</evidence>
<protein>
    <recommendedName>
        <fullName evidence="7">MICOS complex subunit MIC60</fullName>
    </recommendedName>
    <alternativeName>
        <fullName evidence="7">Mitofilin</fullName>
    </alternativeName>
</protein>
<comment type="function">
    <text evidence="7">Component of the MICOS complex, a large protein complex of the mitochondrial inner membrane that plays crucial roles in the maintenance of crista junctions, inner membrane architecture, and formation of contact sites to the outer membrane.</text>
</comment>
<evidence type="ECO:0000256" key="4">
    <source>
        <dbReference type="ARBA" id="ARBA00022989"/>
    </source>
</evidence>
<keyword evidence="5 7" id="KW-0496">Mitochondrion</keyword>
<evidence type="ECO:0000313" key="11">
    <source>
        <dbReference type="Proteomes" id="UP001209878"/>
    </source>
</evidence>
<sequence>MWRASHKLSVIQNVRPRPALRPSCRRLSIRPPLRNADNPNYPPMPGKSGDQGLLKKFFALVGMGVGGALAYTWYEPEFRTKVEMNVLFAREVLHFIDKFIPPRSQVLGDKELPKIPWLAGPQSNEEKKKTPVDIQAPSKLVVAKPVDTSPSPVAPGKDAEEKAAAAKEKEKQQLKAEMKAEQQRKEKDELAQNQALELILVNVTEDASAVVALAISAMEDAVEVTAKHTQQLKQAMDDALEAGAEEKEWEALTTAHQVKTKALQAVESASQKARQQLEKLKMTVADGKKDAVTKKNKLIAETEKQLSMLNYNLSSAEGQLNKALSEGRIITEFRDLVKKGQQQFKQELESIRPDVQIGGRSGDKMTEDELNSLIAHAHKRISQLQRQLASQQARYQHDLQLALAKQCEEDGQLAAEKVVMEQRRLQEEFQMEKAKWDYQANEQMEKEMRRQLARQAAAHSDHLADVLKVQEGELRKTCMMECDGKVLDERERMRSEIVLWIARMEGIEHALESRADLEKQARKAQELWLACQALMTSLVEGQSGMTDEEKMKPLHNEVTAVAWAGNDHPFVNTITDTLPATALERGVQTEESLVTRFEKVRRMCRRVALIDERGGSLFKYFLSYAQSLFVFTMAKPLTDSDQIDPEDLNTFRLVDNAQYCLARGDLEQALRYMNQLRGMPRAIASDWIAEVRLYLEAKQATNALLAHASASGLGSLF</sequence>
<evidence type="ECO:0000313" key="10">
    <source>
        <dbReference type="EMBL" id="KAK2173146.1"/>
    </source>
</evidence>
<comment type="caution">
    <text evidence="10">The sequence shown here is derived from an EMBL/GenBank/DDBJ whole genome shotgun (WGS) entry which is preliminary data.</text>
</comment>
<feature type="compositionally biased region" description="Basic and acidic residues" evidence="9">
    <location>
        <begin position="157"/>
        <end position="186"/>
    </location>
</feature>
<dbReference type="PANTHER" id="PTHR15415">
    <property type="entry name" value="MITOFILIN"/>
    <property type="match status" value="1"/>
</dbReference>